<dbReference type="SUPFAM" id="SSF103032">
    <property type="entry name" value="Hypothetical protein YwqG"/>
    <property type="match status" value="1"/>
</dbReference>
<name>A0A645D3G5_9ZZZZ</name>
<dbReference type="EMBL" id="VSSQ01032403">
    <property type="protein sequence ID" value="MPM83653.1"/>
    <property type="molecule type" value="Genomic_DNA"/>
</dbReference>
<evidence type="ECO:0000313" key="1">
    <source>
        <dbReference type="EMBL" id="MPM83653.1"/>
    </source>
</evidence>
<protein>
    <recommendedName>
        <fullName evidence="2">DUF1963 domain-containing protein</fullName>
    </recommendedName>
</protein>
<sequence>MQTECALVAAGYYCGNGDAYADDATLAVRNTATQWLLLLQIGSDEKGGMGWGDGGQVYLWMRRDDLRARRFDRVRLVLQCC</sequence>
<dbReference type="InterPro" id="IPR015315">
    <property type="entry name" value="DUF1963"/>
</dbReference>
<proteinExistence type="predicted"/>
<comment type="caution">
    <text evidence="1">The sequence shown here is derived from an EMBL/GenBank/DDBJ whole genome shotgun (WGS) entry which is preliminary data.</text>
</comment>
<evidence type="ECO:0008006" key="2">
    <source>
        <dbReference type="Google" id="ProtNLM"/>
    </source>
</evidence>
<gene>
    <name evidence="1" type="ORF">SDC9_130722</name>
</gene>
<accession>A0A645D3G5</accession>
<organism evidence="1">
    <name type="scientific">bioreactor metagenome</name>
    <dbReference type="NCBI Taxonomy" id="1076179"/>
    <lineage>
        <taxon>unclassified sequences</taxon>
        <taxon>metagenomes</taxon>
        <taxon>ecological metagenomes</taxon>
    </lineage>
</organism>
<dbReference type="Pfam" id="PF09234">
    <property type="entry name" value="DUF1963"/>
    <property type="match status" value="1"/>
</dbReference>
<dbReference type="AlphaFoldDB" id="A0A645D3G5"/>
<dbReference type="Gene3D" id="2.30.320.10">
    <property type="entry name" value="YwqG-like"/>
    <property type="match status" value="1"/>
</dbReference>
<dbReference type="InterPro" id="IPR035948">
    <property type="entry name" value="YwqG-like_sf"/>
</dbReference>
<reference evidence="1" key="1">
    <citation type="submission" date="2019-08" db="EMBL/GenBank/DDBJ databases">
        <authorList>
            <person name="Kucharzyk K."/>
            <person name="Murdoch R.W."/>
            <person name="Higgins S."/>
            <person name="Loffler F."/>
        </authorList>
    </citation>
    <scope>NUCLEOTIDE SEQUENCE</scope>
</reference>